<organism evidence="8 9">
    <name type="scientific">Pundamilia nyererei</name>
    <dbReference type="NCBI Taxonomy" id="303518"/>
    <lineage>
        <taxon>Eukaryota</taxon>
        <taxon>Metazoa</taxon>
        <taxon>Chordata</taxon>
        <taxon>Craniata</taxon>
        <taxon>Vertebrata</taxon>
        <taxon>Euteleostomi</taxon>
        <taxon>Actinopterygii</taxon>
        <taxon>Neopterygii</taxon>
        <taxon>Teleostei</taxon>
        <taxon>Neoteleostei</taxon>
        <taxon>Acanthomorphata</taxon>
        <taxon>Ovalentaria</taxon>
        <taxon>Cichlomorphae</taxon>
        <taxon>Cichliformes</taxon>
        <taxon>Cichlidae</taxon>
        <taxon>African cichlids</taxon>
        <taxon>Pseudocrenilabrinae</taxon>
        <taxon>Haplochromini</taxon>
        <taxon>Pundamilia</taxon>
    </lineage>
</organism>
<comment type="subcellular location">
    <subcellularLocation>
        <location evidence="1">Cell projection</location>
        <location evidence="1">Cilium</location>
    </subcellularLocation>
    <subcellularLocation>
        <location evidence="2">Cytoplasm</location>
    </subcellularLocation>
</comment>
<evidence type="ECO:0000256" key="6">
    <source>
        <dbReference type="SAM" id="MobiDB-lite"/>
    </source>
</evidence>
<dbReference type="Proteomes" id="UP000695023">
    <property type="component" value="Unplaced"/>
</dbReference>
<evidence type="ECO:0000256" key="5">
    <source>
        <dbReference type="ARBA" id="ARBA00023273"/>
    </source>
</evidence>
<dbReference type="GeneID" id="102196349"/>
<dbReference type="InterPro" id="IPR033305">
    <property type="entry name" value="Hydin-like"/>
</dbReference>
<proteinExistence type="predicted"/>
<dbReference type="PROSITE" id="PS50202">
    <property type="entry name" value="MSP"/>
    <property type="match status" value="1"/>
</dbReference>
<keyword evidence="5" id="KW-0966">Cell projection</keyword>
<dbReference type="InterPro" id="IPR027417">
    <property type="entry name" value="P-loop_NTPase"/>
</dbReference>
<feature type="region of interest" description="Disordered" evidence="6">
    <location>
        <begin position="948"/>
        <end position="975"/>
    </location>
</feature>
<feature type="domain" description="MSP" evidence="7">
    <location>
        <begin position="2914"/>
        <end position="3029"/>
    </location>
</feature>
<dbReference type="InterPro" id="IPR013783">
    <property type="entry name" value="Ig-like_fold"/>
</dbReference>
<feature type="region of interest" description="Disordered" evidence="6">
    <location>
        <begin position="1863"/>
        <end position="1897"/>
    </location>
</feature>
<dbReference type="GO" id="GO:0003341">
    <property type="term" value="P:cilium movement"/>
    <property type="evidence" value="ECO:0007669"/>
    <property type="project" value="TreeGrafter"/>
</dbReference>
<feature type="region of interest" description="Disordered" evidence="6">
    <location>
        <begin position="2276"/>
        <end position="2348"/>
    </location>
</feature>
<dbReference type="GO" id="GO:0005930">
    <property type="term" value="C:axoneme"/>
    <property type="evidence" value="ECO:0007669"/>
    <property type="project" value="TreeGrafter"/>
</dbReference>
<feature type="compositionally biased region" description="Basic and acidic residues" evidence="6">
    <location>
        <begin position="2206"/>
        <end position="2235"/>
    </location>
</feature>
<keyword evidence="4" id="KW-0969">Cilium</keyword>
<dbReference type="Pfam" id="PF24771">
    <property type="entry name" value="Ig_CFAP74_1st"/>
    <property type="match status" value="1"/>
</dbReference>
<feature type="compositionally biased region" description="Polar residues" evidence="6">
    <location>
        <begin position="2288"/>
        <end position="2300"/>
    </location>
</feature>
<feature type="compositionally biased region" description="Basic and acidic residues" evidence="6">
    <location>
        <begin position="2589"/>
        <end position="2604"/>
    </location>
</feature>
<reference evidence="9" key="1">
    <citation type="submission" date="2025-08" db="UniProtKB">
        <authorList>
            <consortium name="RefSeq"/>
        </authorList>
    </citation>
    <scope>IDENTIFICATION</scope>
</reference>
<accession>A0A9Y6M7Z7</accession>
<feature type="compositionally biased region" description="Basic and acidic residues" evidence="6">
    <location>
        <begin position="1883"/>
        <end position="1892"/>
    </location>
</feature>
<feature type="region of interest" description="Disordered" evidence="6">
    <location>
        <begin position="2531"/>
        <end position="2604"/>
    </location>
</feature>
<keyword evidence="8" id="KW-1185">Reference proteome</keyword>
<evidence type="ECO:0000313" key="8">
    <source>
        <dbReference type="Proteomes" id="UP000695023"/>
    </source>
</evidence>
<gene>
    <name evidence="9" type="primary">hydin</name>
</gene>
<name>A0A9Y6M7Z7_9CICH</name>
<feature type="region of interest" description="Disordered" evidence="6">
    <location>
        <begin position="2206"/>
        <end position="2242"/>
    </location>
</feature>
<dbReference type="PANTHER" id="PTHR23053:SF0">
    <property type="entry name" value="HYDROCEPHALUS-INDUCING PROTEIN HOMOLOG"/>
    <property type="match status" value="1"/>
</dbReference>
<evidence type="ECO:0000259" key="7">
    <source>
        <dbReference type="PROSITE" id="PS50202"/>
    </source>
</evidence>
<dbReference type="CTD" id="54768"/>
<sequence length="4834" mass="538501">MSVTQVKKKASLLCNNKRVKEGKARRVTPSVFSQEMLQSTEERLSNTAEVHPPRILELLDLSAAPHHKGSFPDIDQPLFQPYPSELVFQNFSPGQTYKLPLLLLNNDKVSRQVKLEQQNSVFFSVLPSSDARSNVAPGMSATFTVFFTPHENKDYHHRLVCVTEREKFEIPIRAIGPRAILDFRDKLDLPVCPVKASTEKTQLVCNVGNSKAKFRLHTERPFSVTPEFGALDVGESMQVTVVFHPMNTGNHRQDLLLHYHTGEDVYISLHGSCEELNIHLEPDSIWMENTYVSLISTRTVSLTNHNSIPLQYCWTVWPSQQEEDLSLLREGSVLQQKEEVELGQLLKSDPAGIHYLLLQSRAPQEHRSQDANDYLLALSHCITVEPPEGEIWPSTTAKFTIIFKPEEARLYQQTIYCDVTGCESPLPLTVKGKGMGPQLVLNYDGMNLKDLFIGERFRQEVQLSNKGPIDAPFRWSSPDTTFGRCFSFNPEEGVVPSGACQIVEVSFCSPILGSFFEELLLSVAGQPQPLTFTVGGSVICPTIHFSVSELNFGDVAFGFPVTVGCTLFNPSFVPVNFILRVLGDGLGSPSVSSFKQISDESLKDWQDYSARDLHPCPVEFTVSPAAGSVRSVSDVDIKVTLCSNTVRTYQLSLVVDVEGVGEEILTLPINARCVVPQILVDTPVLHFERCFLNQPFEQKVRLTNPSNLPACYGMLDQEYEDNSSLLLGSSAPRGVIHPGSSEELPVRLLTKAPGMLHHTIRIAVFGSSQPPLEVALSCIGHGPLVHIQTTQLHFGKIPVLMDIGKTLLLSNHSPIPAHFTTPMTIRKPFWRIEPSEGEVPPWSQVELKVVVHLKDTVPFEGKLEVSIQDSQPLTVLLSATGTGTTIVSDRPFGPSLDLGTHFSHEAYQYHFKLCNHGKRVHRMYWKVDTSQPTAKLCKGGTLPDQSFLPPIFTPKQRDDARRGSSLPSSREKSMVSLRPSRLELFPGGSADMVLTVSADSPKVVRERLVCYAIVGQQGYQEKIMSVDIACRFVAPLLSISSKQLNFYIKKVKGESMRPLYEKLILKNVSSLPVSMKLSLIEPFSLCEAPGEHSIATTKSVVLGDKCEAELWVCFNPAFYKDRVSHNVDEYLEVNYLGHPQQDVVDLHAEVHYPNLDFPSTTVDFDCVLNCTETHKVMTITNCSLLPVSYYWTFLDDHINSRKTEMLKGKKKKKQKLSESQQEEWRLSSATLSPAFSAPQTPLLAADQQSSTQASVRVEEVFDILPTHGHLQPGDQQAVTFSFYGHENISRQVVTQCHVEDGPTYEIILRGHASEINYTLDTTHLDFGQQLFHCVGEVDVTLTNTGKVGFKYSIHPHREEEDEGVGEKEARQMKVFEHEVRPGWPTVIPAQGYLDAGMVQVLRVLYLPGIPEVFKKKLQMQVAFLPLEEITLTGVGVFPRISLNLPRILSEECYSDVLQQARTAVEKDGVKEKLIYEFTVRGGAATEATRTLTYEDLLHMEIERLLVKKNALAVVDNLLETEEPQESFRKWNKLIKFQLPEYILDFGFVIPGKVVSRAVKVSNNGLIPVSFHPTNKHLGDTGFTVDFESMKNQPRDETKSFTVKFDPQGVNLDLGYTSAILPIQVAGGPTVQVRLCAVVTMPAVTVSSDTIQFDTLQCGMCQMKTIQLLNHESVPCHWSIAEEVKPFKKIDKFLPLYKRKRALQEQRPPPVVFEMFPSSGVLSPSERVNVHIKFKPADGCPYNRRLVVRVTDSTQEVFITAQGQGEDPHLEFCPSVLELGPCLPASTDVEAEVTVKNPCSFPIEFYSLEFDTQYLQEEEILRLMQDYKDNSVLLLPPRVPGEGLPSELLDYYKEYCSKMKDEELKAGTGHDDQNEDTQGGKNKPKLDEDHPEIRTTGVKPPEMFFSELTRLASSESLRQFEMTPICRAVARHMGVDLSPEALIGRNCRGIAIIVYGAPLTDKSSIAAALALRYGAACLCVDDVVTDMLLNGTSPVSLTARQLFDFAATEHAQKNAKEAGLVIQETSGSGPTAPLEASDPDSSPFIQNTANNCEDNSSENDSKAPLMTENQHIVHCLGGDVTTLRSLLPEHLLVDILAERFQLSDCYRGIVIDGLDSAYTRVPASTLQVVLKALSNHKHIYLVNLSDSYTALKAREKAQSEAEAAREEKWLQDMDEEEYNALPQEVKERINKKHREEFRQQKFREQMAKELEEKRQQEENQRLKEVGGKKDIKEPSRKKSLLGVKQSTGALNVLRASSVNDSKEQLGDTREQCHLNEEHHSKEADDPQKQTEGTTGSPQPTDTLEIDKNTETVNVKSAGEEKELKDGKQAGERNQKDRARRQGLPAGKSQVENLQSKFCQYEESQALVEHILQHWDRRRGLLLVPLPTEDALGSAEVTTEKQSSADKKSRRVSNKLISPLHSQIAGLSEAEKADDKASPLDIPYIVLNVTEKDYMSIISSSLPALDEVLDDLGIGPSGPPIPPSVTFSVVPFPKKREQAKLEQTCFTFLVPSGLDEKDKDKKEEELQASVLKLSEEATGSKGHGKATIKDSTVAKDKDKMGREIHRSKKQTSAKTKAQGPERLGSRSHASFHPEDTDQEEHQASLEQKRSHILTAFRWVVPACGEVVLKIWFYSESPGTFKHTFNFEIVGTRRLNQLICRGVSTYPSISSDYTTVFPHSKKVTQTKEGLLKTYVIKPGYFEFGPLLCGKTRDRYKENRYPENSEKLVIHNNSCLEAEVQFSFKHDTQATTYLLDPPAMTLKPNQKQELTLWSYPTKVGQMKDGLICQIKDNPELVVIELSCWGVRPELELESKHLHFDRILLHRRDSRSIMMYNKTALPVSWRLQGVEELGDEFTVPQDQGIISPNSSFPLSLRFRARRPLNIKRLLRLEVADVEKILGVVYTENIQVTAEAYDVDLEISPDGCLNFGTIRVFEDVRLSLRLKNQGKYEVSYKFNVEQTDPAQPDLNSIFKVSPQCGSLMPNKPATVNILFKPDVEVFIKDQPILPCQVIEPSIGTGGETVAIVAIRVSARSVFTRYKITPSSDLNFGPLIYGNKKSQSFTIENNGVFEASFSICRMITDPVRTGGPGKTISRETLSGRPNAAKIPPESFQSFLQNRLSVGMFSVSPCIGSLQPGSQQLVTVDCAAEQLGRWSQGLHIDIIGRDPSDHPDGIPYTLLAEVCKPGIVLDMASIFEEHHLCCSSSQLSSEQFCNAKGIFVLDENKFIFNKILVGQTSRARFKLTNSSKVPCMLSLAIRSAGPKSSRHIEVFDLPVTTLSIPSLSHAFAVVTFTPQAMQHYSVVFEAKVEGSGRVTPTIKTSVLEFDLLGQGTLPSVCVVRPGLRSSKGSPVLHFRRVPVGRRHIRPLVLLNNGNVPAEVQIDMLDEHGVFTLKAASDNINASVDSTQRASEHKSVHRVNLKLKINEPVEIEVGFCSDKPLSVKAKMSLQVKDNQQSNTTIEVTGEAYQPIVSLDHISRSLQDIDHEDEKEGNYEVLDFGDCHVNVPYKESFTMTNHSSSQVLRFEWPPSGPHVSFSPQVGHLHAGCSKEVIVTFSSSKAVTLSQLQMRCKVCQVEFQQPVEEVADWDDRHKTVHWLSSSEKASDASKQAVKDKVIRTDPEPCCSVVDGSQVELELRISAVCDYVKLSCSTDTILFVNTMLFQTRLQQLQVVNEGSLKVEFSWEVLMDPSSNIVSCDQEEGTSTSRPGSRSAGSLTEARPLANLLSLLMLNPELPPFSIEPSVGTMKPGARQNFTVRFLPLQVSTFQGKLFCSIQNLQDGEQVPCISVCGRSLLPQFHFDLEDSDYISGNRRNSEFSGSLDPNTRILEIHAIGLSVPSTRSFSVVNPTSKPYSFKWRCEDKSRSHFHCLVPSGVIPPGNKAEVCFEYVAEQLDAVESFWTFIVDTLSLSVPFLCVGTAREPITYLDRPHFDFGELLLGQKVEQAVNFVSEEEEPFHFSVVPSSLFCEDQQSRLILEPMTGTVAPKNRLPLLVSFTPSCEGYVSFKVVLRVKKKSEPLTLIIKADCFTLSTSVQVEKPEGGLKMIAPNHQETLDFGEVGISEQSTFTFLVSNLSRFILEVNFELTGPKALQQHLVTKTQNAAIDAGKQLQSSLCFSPQCICNLKDVKLNIKVKCGPTFAFDIKGKAVSPSLEFSSTKLNFGKCFLYCPGMEPATQTLVLRNNGKRDISIQCQFKNTAFLEMDFHADILSPAGVKEIPFTFYPREPCQYHEKLTFILNSCVTKQVEILGQGIEMKLEVEHPRQKKVKLGPLKLGQKMKKQVVLVNRSSIDLSCTLMLSTDTPIDQKDLCFSPEGELKLKSSGGSCNVQIHFSPHQRIRPFIAELQAKCLGLIQPLLTIQGSCQGVEVQLDQDCLSFGAVVQHCQVKKKIVMTNTGDSSARFNWKTEDFPAELSIVPLKGFINPGMEVSFQVTFAPVELRNDTRYENLSCFVEGSSSPITFTVTGSCIATSTSREEWFLVQLEIVKPDKPDATVSLRGIKFIDVPAHANRDYEMSFFTYTEGQFNTKVTFRHHETGEYLFYLVTFKATSPGVLSTIELVTPVRRAASATVQVENPLTTASCLTTECKSRDIIVPPQHTVPGQSKGVLPFEYKPLQAGESTARLTLFSSELGHFHYDLLLRALPPAPEKTVHFNALLGRGHTVTVKFINYARFKTTYFCKTDYPDFIVDKSVSVTPGFHVGSEASVDVCFEPSQLGEVKGQLSLSSGVGGEYIFPLHGLCLPPQSQGPFSIKAGGNIIIPFKNVFLQTTAFSYLVDNHHFIVKGGGSIKSKEIQNIQVSFEAPPDGSPGPWFGTLTISSQSSEGHRKPYSWVYYLKGHRPESL</sequence>
<dbReference type="PANTHER" id="PTHR23053">
    <property type="entry name" value="DLEC1 DELETED IN LUNG AND ESOPHAGEAL CANCER 1"/>
    <property type="match status" value="1"/>
</dbReference>
<evidence type="ECO:0000256" key="3">
    <source>
        <dbReference type="ARBA" id="ARBA00022490"/>
    </source>
</evidence>
<dbReference type="GO" id="GO:1904158">
    <property type="term" value="P:axonemal central apparatus assembly"/>
    <property type="evidence" value="ECO:0007669"/>
    <property type="project" value="TreeGrafter"/>
</dbReference>
<dbReference type="Gene3D" id="3.40.50.300">
    <property type="entry name" value="P-loop containing nucleotide triphosphate hydrolases"/>
    <property type="match status" value="1"/>
</dbReference>
<dbReference type="InterPro" id="IPR033768">
    <property type="entry name" value="Hydin_ADK"/>
</dbReference>
<evidence type="ECO:0000256" key="2">
    <source>
        <dbReference type="ARBA" id="ARBA00004496"/>
    </source>
</evidence>
<protein>
    <submittedName>
        <fullName evidence="9">Hydrocephalus-inducing protein homolog</fullName>
    </submittedName>
</protein>
<dbReference type="InterPro" id="IPR000535">
    <property type="entry name" value="MSP_dom"/>
</dbReference>
<evidence type="ECO:0000256" key="1">
    <source>
        <dbReference type="ARBA" id="ARBA00004138"/>
    </source>
</evidence>
<dbReference type="InterPro" id="IPR053879">
    <property type="entry name" value="HYDIN_VesB_CFA65-like_Ig"/>
</dbReference>
<dbReference type="Pfam" id="PF22544">
    <property type="entry name" value="HYDIN_VesB_CFA65-like_Ig"/>
    <property type="match status" value="4"/>
</dbReference>
<keyword evidence="3" id="KW-0963">Cytoplasm</keyword>
<dbReference type="Pfam" id="PF17213">
    <property type="entry name" value="Hydin_ADK"/>
    <property type="match status" value="2"/>
</dbReference>
<dbReference type="Gene3D" id="2.60.40.10">
    <property type="entry name" value="Immunoglobulins"/>
    <property type="match status" value="24"/>
</dbReference>
<feature type="compositionally biased region" description="Basic and acidic residues" evidence="6">
    <location>
        <begin position="2276"/>
        <end position="2287"/>
    </location>
</feature>
<feature type="compositionally biased region" description="Basic and acidic residues" evidence="6">
    <location>
        <begin position="2316"/>
        <end position="2335"/>
    </location>
</feature>
<feature type="compositionally biased region" description="Basic and acidic residues" evidence="6">
    <location>
        <begin position="2550"/>
        <end position="2562"/>
    </location>
</feature>
<dbReference type="RefSeq" id="XP_013763392.1">
    <property type="nucleotide sequence ID" value="XM_013907938.1"/>
</dbReference>
<evidence type="ECO:0000313" key="9">
    <source>
        <dbReference type="RefSeq" id="XP_013763392.1"/>
    </source>
</evidence>
<evidence type="ECO:0000256" key="4">
    <source>
        <dbReference type="ARBA" id="ARBA00023069"/>
    </source>
</evidence>